<dbReference type="Proteomes" id="UP000492821">
    <property type="component" value="Unassembled WGS sequence"/>
</dbReference>
<accession>A0A7E4VRG1</accession>
<dbReference type="AlphaFoldDB" id="A0A7E4VRG1"/>
<protein>
    <submittedName>
        <fullName evidence="2">Seryl_tRNA_N domain-containing protein</fullName>
    </submittedName>
</protein>
<proteinExistence type="predicted"/>
<dbReference type="WBParaSite" id="Pan_g252.t1">
    <property type="protein sequence ID" value="Pan_g252.t1"/>
    <property type="gene ID" value="Pan_g252"/>
</dbReference>
<reference evidence="2" key="2">
    <citation type="submission" date="2020-10" db="UniProtKB">
        <authorList>
            <consortium name="WormBaseParasite"/>
        </authorList>
    </citation>
    <scope>IDENTIFICATION</scope>
</reference>
<name>A0A7E4VRG1_PANRE</name>
<keyword evidence="1" id="KW-1185">Reference proteome</keyword>
<reference evidence="1" key="1">
    <citation type="journal article" date="2013" name="Genetics">
        <title>The draft genome and transcriptome of Panagrellus redivivus are shaped by the harsh demands of a free-living lifestyle.</title>
        <authorList>
            <person name="Srinivasan J."/>
            <person name="Dillman A.R."/>
            <person name="Macchietto M.G."/>
            <person name="Heikkinen L."/>
            <person name="Lakso M."/>
            <person name="Fracchia K.M."/>
            <person name="Antoshechkin I."/>
            <person name="Mortazavi A."/>
            <person name="Wong G."/>
            <person name="Sternberg P.W."/>
        </authorList>
    </citation>
    <scope>NUCLEOTIDE SEQUENCE [LARGE SCALE GENOMIC DNA]</scope>
    <source>
        <strain evidence="1">MT8872</strain>
    </source>
</reference>
<evidence type="ECO:0000313" key="1">
    <source>
        <dbReference type="Proteomes" id="UP000492821"/>
    </source>
</evidence>
<evidence type="ECO:0000313" key="2">
    <source>
        <dbReference type="WBParaSite" id="Pan_g252.t1"/>
    </source>
</evidence>
<organism evidence="1 2">
    <name type="scientific">Panagrellus redivivus</name>
    <name type="common">Microworm</name>
    <dbReference type="NCBI Taxonomy" id="6233"/>
    <lineage>
        <taxon>Eukaryota</taxon>
        <taxon>Metazoa</taxon>
        <taxon>Ecdysozoa</taxon>
        <taxon>Nematoda</taxon>
        <taxon>Chromadorea</taxon>
        <taxon>Rhabditida</taxon>
        <taxon>Tylenchina</taxon>
        <taxon>Panagrolaimomorpha</taxon>
        <taxon>Panagrolaimoidea</taxon>
        <taxon>Panagrolaimidae</taxon>
        <taxon>Panagrellus</taxon>
    </lineage>
</organism>
<sequence length="162" mass="18278">QSRLPLRPSRVNFTMATNITSGWLRTQSVVAMNRLDIYIHRALDRPIPDDNSHPLDVKKYIRETEKDITTAKNSIDRIWELHGHWNNLIDSTSKANRAQEEACRDELFGPAGKPNIEARTIAVEDSLAELESRVADAKDLQNQLTTKPLIIAQEQPTIPASA</sequence>